<name>A0A7W7LKW2_9ACTN</name>
<sequence length="111" mass="10569">MSDDARESCAAGAAWGVGLGRVGRPSLRSLRGAAGSAGGCAAGAAGVCASASSTGVRMTTGGMGREPGMLIRIRVVSVVSVFGSPGLPPEAAAPVTASAPEALPYGGVPEG</sequence>
<protein>
    <submittedName>
        <fullName evidence="2">Uncharacterized protein</fullName>
    </submittedName>
</protein>
<comment type="caution">
    <text evidence="2">The sequence shown here is derived from an EMBL/GenBank/DDBJ whole genome shotgun (WGS) entry which is preliminary data.</text>
</comment>
<evidence type="ECO:0000313" key="2">
    <source>
        <dbReference type="EMBL" id="MBB4891496.1"/>
    </source>
</evidence>
<gene>
    <name evidence="2" type="ORF">FHS39_000496</name>
</gene>
<organism evidence="2 3">
    <name type="scientific">Streptomyces olivoverticillatus</name>
    <dbReference type="NCBI Taxonomy" id="66427"/>
    <lineage>
        <taxon>Bacteria</taxon>
        <taxon>Bacillati</taxon>
        <taxon>Actinomycetota</taxon>
        <taxon>Actinomycetes</taxon>
        <taxon>Kitasatosporales</taxon>
        <taxon>Streptomycetaceae</taxon>
        <taxon>Streptomyces</taxon>
    </lineage>
</organism>
<accession>A0A7W7LKW2</accession>
<reference evidence="2 3" key="1">
    <citation type="submission" date="2020-08" db="EMBL/GenBank/DDBJ databases">
        <title>Genomic Encyclopedia of Type Strains, Phase III (KMG-III): the genomes of soil and plant-associated and newly described type strains.</title>
        <authorList>
            <person name="Whitman W."/>
        </authorList>
    </citation>
    <scope>NUCLEOTIDE SEQUENCE [LARGE SCALE GENOMIC DNA]</scope>
    <source>
        <strain evidence="2 3">CECT 3266</strain>
    </source>
</reference>
<evidence type="ECO:0000256" key="1">
    <source>
        <dbReference type="SAM" id="MobiDB-lite"/>
    </source>
</evidence>
<dbReference type="EMBL" id="JACHJH010000001">
    <property type="protein sequence ID" value="MBB4891496.1"/>
    <property type="molecule type" value="Genomic_DNA"/>
</dbReference>
<proteinExistence type="predicted"/>
<dbReference type="Proteomes" id="UP000556084">
    <property type="component" value="Unassembled WGS sequence"/>
</dbReference>
<keyword evidence="3" id="KW-1185">Reference proteome</keyword>
<feature type="region of interest" description="Disordered" evidence="1">
    <location>
        <begin position="89"/>
        <end position="111"/>
    </location>
</feature>
<evidence type="ECO:0000313" key="3">
    <source>
        <dbReference type="Proteomes" id="UP000556084"/>
    </source>
</evidence>
<dbReference type="AlphaFoldDB" id="A0A7W7LKW2"/>
<feature type="compositionally biased region" description="Low complexity" evidence="1">
    <location>
        <begin position="89"/>
        <end position="102"/>
    </location>
</feature>